<dbReference type="InterPro" id="IPR043781">
    <property type="entry name" value="DUF5723"/>
</dbReference>
<name>A0A841MV57_9BACT</name>
<dbReference type="EMBL" id="JACIJO010000002">
    <property type="protein sequence ID" value="MBB6325891.1"/>
    <property type="molecule type" value="Genomic_DNA"/>
</dbReference>
<keyword evidence="1" id="KW-0732">Signal</keyword>
<sequence length="441" mass="48610">MNRFFKLQFFFIAAFLLMSKASIAQTFIGSTVDNHAGVHSLLLNPALAVDSKMRLDINLFSTSAYIGNDFLSVDLNDLGGFRNGLEINSDDNKNSTNNNNFIGNVDILGPSVLFNLDQKNSLAFTTRVRGFFNLTNIGGDLYELANTEYNDQTDFSVNMEDASGLIHAWAEFGATYGRMILDDERNSLKGGVTLKYLAGAGGVYGGSKILNAQYNNQSDLLTTSGELSYGYTSGFDSDEISFSDIKSGFGADIGFVYEFKEEDVNVYYNPYKFRLGVSVMDIGSINYDGSSRFIYNMNATIDANEFESKDLDELLEDNYNGVEILGKTKFGLPTSLQFFGDYNLNGKFFVSAQGALALKRSSENPVSQLINSFTLTPRFEKRWISVYSPISIRQYDSSVSWGVGVRAGPVMIGSGSILTNLISSQSKSADVYFGLKVPLYK</sequence>
<gene>
    <name evidence="3" type="ORF">FHS59_001519</name>
</gene>
<evidence type="ECO:0000313" key="4">
    <source>
        <dbReference type="Proteomes" id="UP000588604"/>
    </source>
</evidence>
<reference evidence="3 4" key="1">
    <citation type="submission" date="2020-08" db="EMBL/GenBank/DDBJ databases">
        <title>Genomic Encyclopedia of Type Strains, Phase IV (KMG-IV): sequencing the most valuable type-strain genomes for metagenomic binning, comparative biology and taxonomic classification.</title>
        <authorList>
            <person name="Goeker M."/>
        </authorList>
    </citation>
    <scope>NUCLEOTIDE SEQUENCE [LARGE SCALE GENOMIC DNA]</scope>
    <source>
        <strain evidence="3 4">DSM 102044</strain>
    </source>
</reference>
<dbReference type="AlphaFoldDB" id="A0A841MV57"/>
<feature type="domain" description="DUF5723" evidence="2">
    <location>
        <begin position="45"/>
        <end position="414"/>
    </location>
</feature>
<dbReference type="RefSeq" id="WP_184494544.1">
    <property type="nucleotide sequence ID" value="NZ_JACIJO010000002.1"/>
</dbReference>
<evidence type="ECO:0000259" key="2">
    <source>
        <dbReference type="Pfam" id="PF18990"/>
    </source>
</evidence>
<evidence type="ECO:0000256" key="1">
    <source>
        <dbReference type="SAM" id="SignalP"/>
    </source>
</evidence>
<dbReference type="Pfam" id="PF18990">
    <property type="entry name" value="DUF5723"/>
    <property type="match status" value="1"/>
</dbReference>
<accession>A0A841MV57</accession>
<evidence type="ECO:0000313" key="3">
    <source>
        <dbReference type="EMBL" id="MBB6325891.1"/>
    </source>
</evidence>
<proteinExistence type="predicted"/>
<feature type="signal peptide" evidence="1">
    <location>
        <begin position="1"/>
        <end position="24"/>
    </location>
</feature>
<comment type="caution">
    <text evidence="3">The sequence shown here is derived from an EMBL/GenBank/DDBJ whole genome shotgun (WGS) entry which is preliminary data.</text>
</comment>
<organism evidence="3 4">
    <name type="scientific">Algoriphagus iocasae</name>
    <dbReference type="NCBI Taxonomy" id="1836499"/>
    <lineage>
        <taxon>Bacteria</taxon>
        <taxon>Pseudomonadati</taxon>
        <taxon>Bacteroidota</taxon>
        <taxon>Cytophagia</taxon>
        <taxon>Cytophagales</taxon>
        <taxon>Cyclobacteriaceae</taxon>
        <taxon>Algoriphagus</taxon>
    </lineage>
</organism>
<protein>
    <recommendedName>
        <fullName evidence="2">DUF5723 domain-containing protein</fullName>
    </recommendedName>
</protein>
<keyword evidence="4" id="KW-1185">Reference proteome</keyword>
<feature type="chain" id="PRO_5032459235" description="DUF5723 domain-containing protein" evidence="1">
    <location>
        <begin position="25"/>
        <end position="441"/>
    </location>
</feature>
<dbReference type="Proteomes" id="UP000588604">
    <property type="component" value="Unassembled WGS sequence"/>
</dbReference>